<sequence length="280" mass="31182">MPPSSGKGKRKSFEEETINEPCRKKAKQNKKDRDKSKNKEATRDTETTSTLTTKDLEVNDRGAHPFLHLPGGGRIKRLVDNSPSKASASQITTIASDFNMAEFSSRINQYVSEHSVDDSRVYPFLQLPGGRITYLPSKESSSTSTLTNARDAFKILEDELKEEYKQLSELEESFEKQLRDLAEEEDILKNILADMCDDSEETVESLFSNLNPEESSSDITSNMGQSSGNPPPPPDYFDDNYDSGISVHSPSIEDTLRFVDDILNKIPSGSDDAGQLNQSN</sequence>
<evidence type="ECO:0000313" key="4">
    <source>
        <dbReference type="Proteomes" id="UP000789831"/>
    </source>
</evidence>
<evidence type="ECO:0000256" key="1">
    <source>
        <dbReference type="SAM" id="Coils"/>
    </source>
</evidence>
<feature type="compositionally biased region" description="Basic and acidic residues" evidence="2">
    <location>
        <begin position="54"/>
        <end position="63"/>
    </location>
</feature>
<keyword evidence="4" id="KW-1185">Reference proteome</keyword>
<feature type="coiled-coil region" evidence="1">
    <location>
        <begin position="146"/>
        <end position="187"/>
    </location>
</feature>
<feature type="region of interest" description="Disordered" evidence="2">
    <location>
        <begin position="1"/>
        <end position="74"/>
    </location>
</feature>
<organism evidence="3 4">
    <name type="scientific">Ambispora gerdemannii</name>
    <dbReference type="NCBI Taxonomy" id="144530"/>
    <lineage>
        <taxon>Eukaryota</taxon>
        <taxon>Fungi</taxon>
        <taxon>Fungi incertae sedis</taxon>
        <taxon>Mucoromycota</taxon>
        <taxon>Glomeromycotina</taxon>
        <taxon>Glomeromycetes</taxon>
        <taxon>Archaeosporales</taxon>
        <taxon>Ambisporaceae</taxon>
        <taxon>Ambispora</taxon>
    </lineage>
</organism>
<accession>A0A9N9FHB5</accession>
<evidence type="ECO:0000256" key="2">
    <source>
        <dbReference type="SAM" id="MobiDB-lite"/>
    </source>
</evidence>
<feature type="region of interest" description="Disordered" evidence="2">
    <location>
        <begin position="202"/>
        <end position="248"/>
    </location>
</feature>
<feature type="compositionally biased region" description="Polar residues" evidence="2">
    <location>
        <begin position="205"/>
        <end position="228"/>
    </location>
</feature>
<name>A0A9N9FHB5_9GLOM</name>
<keyword evidence="1" id="KW-0175">Coiled coil</keyword>
<dbReference type="EMBL" id="CAJVPL010000868">
    <property type="protein sequence ID" value="CAG8536187.1"/>
    <property type="molecule type" value="Genomic_DNA"/>
</dbReference>
<dbReference type="Proteomes" id="UP000789831">
    <property type="component" value="Unassembled WGS sequence"/>
</dbReference>
<feature type="compositionally biased region" description="Basic and acidic residues" evidence="2">
    <location>
        <begin position="29"/>
        <end position="46"/>
    </location>
</feature>
<protein>
    <submittedName>
        <fullName evidence="3">10205_t:CDS:1</fullName>
    </submittedName>
</protein>
<comment type="caution">
    <text evidence="3">The sequence shown here is derived from an EMBL/GenBank/DDBJ whole genome shotgun (WGS) entry which is preliminary data.</text>
</comment>
<proteinExistence type="predicted"/>
<evidence type="ECO:0000313" key="3">
    <source>
        <dbReference type="EMBL" id="CAG8536187.1"/>
    </source>
</evidence>
<gene>
    <name evidence="3" type="ORF">AGERDE_LOCUS5955</name>
</gene>
<dbReference type="OrthoDB" id="10476013at2759"/>
<dbReference type="AlphaFoldDB" id="A0A9N9FHB5"/>
<reference evidence="3" key="1">
    <citation type="submission" date="2021-06" db="EMBL/GenBank/DDBJ databases">
        <authorList>
            <person name="Kallberg Y."/>
            <person name="Tangrot J."/>
            <person name="Rosling A."/>
        </authorList>
    </citation>
    <scope>NUCLEOTIDE SEQUENCE</scope>
    <source>
        <strain evidence="3">MT106</strain>
    </source>
</reference>